<dbReference type="GO" id="GO:0009898">
    <property type="term" value="C:cytoplasmic side of plasma membrane"/>
    <property type="evidence" value="ECO:0007669"/>
    <property type="project" value="TreeGrafter"/>
</dbReference>
<accession>A0A2A9EIZ8</accession>
<evidence type="ECO:0000313" key="4">
    <source>
        <dbReference type="Proteomes" id="UP000222106"/>
    </source>
</evidence>
<dbReference type="EMBL" id="PDJI01000004">
    <property type="protein sequence ID" value="PFG38914.1"/>
    <property type="molecule type" value="Genomic_DNA"/>
</dbReference>
<keyword evidence="4" id="KW-1185">Reference proteome</keyword>
<name>A0A2A9EIZ8_9MICO</name>
<evidence type="ECO:0000256" key="1">
    <source>
        <dbReference type="SAM" id="MobiDB-lite"/>
    </source>
</evidence>
<protein>
    <submittedName>
        <fullName evidence="3">MinD-like ATPase involved in chromosome partitioning or flagellar assembly</fullName>
    </submittedName>
</protein>
<evidence type="ECO:0000313" key="3">
    <source>
        <dbReference type="EMBL" id="PFG38914.1"/>
    </source>
</evidence>
<reference evidence="3 4" key="1">
    <citation type="submission" date="2017-10" db="EMBL/GenBank/DDBJ databases">
        <title>Sequencing the genomes of 1000 actinobacteria strains.</title>
        <authorList>
            <person name="Klenk H.-P."/>
        </authorList>
    </citation>
    <scope>NUCLEOTIDE SEQUENCE [LARGE SCALE GENOMIC DNA]</scope>
    <source>
        <strain evidence="3 4">DSM 21838</strain>
    </source>
</reference>
<feature type="domain" description="CobQ/CobB/MinD/ParA nucleotide binding" evidence="2">
    <location>
        <begin position="162"/>
        <end position="232"/>
    </location>
</feature>
<dbReference type="SUPFAM" id="SSF52540">
    <property type="entry name" value="P-loop containing nucleoside triphosphate hydrolases"/>
    <property type="match status" value="1"/>
</dbReference>
<dbReference type="Gene3D" id="3.40.50.300">
    <property type="entry name" value="P-loop containing nucleotide triphosphate hydrolases"/>
    <property type="match status" value="1"/>
</dbReference>
<dbReference type="Proteomes" id="UP000222106">
    <property type="component" value="Unassembled WGS sequence"/>
</dbReference>
<dbReference type="GO" id="GO:0016887">
    <property type="term" value="F:ATP hydrolysis activity"/>
    <property type="evidence" value="ECO:0007669"/>
    <property type="project" value="TreeGrafter"/>
</dbReference>
<dbReference type="GO" id="GO:0005829">
    <property type="term" value="C:cytosol"/>
    <property type="evidence" value="ECO:0007669"/>
    <property type="project" value="TreeGrafter"/>
</dbReference>
<dbReference type="GO" id="GO:0051782">
    <property type="term" value="P:negative regulation of cell division"/>
    <property type="evidence" value="ECO:0007669"/>
    <property type="project" value="TreeGrafter"/>
</dbReference>
<dbReference type="PANTHER" id="PTHR43384">
    <property type="entry name" value="SEPTUM SITE-DETERMINING PROTEIN MIND HOMOLOG, CHLOROPLASTIC-RELATED"/>
    <property type="match status" value="1"/>
</dbReference>
<dbReference type="OrthoDB" id="4640801at2"/>
<dbReference type="InterPro" id="IPR050625">
    <property type="entry name" value="ParA/MinD_ATPase"/>
</dbReference>
<organism evidence="3 4">
    <name type="scientific">Georgenia soli</name>
    <dbReference type="NCBI Taxonomy" id="638953"/>
    <lineage>
        <taxon>Bacteria</taxon>
        <taxon>Bacillati</taxon>
        <taxon>Actinomycetota</taxon>
        <taxon>Actinomycetes</taxon>
        <taxon>Micrococcales</taxon>
        <taxon>Bogoriellaceae</taxon>
        <taxon>Georgenia</taxon>
    </lineage>
</organism>
<dbReference type="RefSeq" id="WP_098483100.1">
    <property type="nucleotide sequence ID" value="NZ_PDJI01000004.1"/>
</dbReference>
<proteinExistence type="predicted"/>
<gene>
    <name evidence="3" type="ORF">ATJ97_1406</name>
</gene>
<dbReference type="PANTHER" id="PTHR43384:SF14">
    <property type="entry name" value="ESX-1 SECRETION-ASSOCIATED PROTEIN ESPI"/>
    <property type="match status" value="1"/>
</dbReference>
<keyword evidence="3" id="KW-0282">Flagellum</keyword>
<keyword evidence="3" id="KW-0969">Cilium</keyword>
<evidence type="ECO:0000259" key="2">
    <source>
        <dbReference type="Pfam" id="PF01656"/>
    </source>
</evidence>
<feature type="compositionally biased region" description="Polar residues" evidence="1">
    <location>
        <begin position="40"/>
        <end position="50"/>
    </location>
</feature>
<feature type="region of interest" description="Disordered" evidence="1">
    <location>
        <begin position="1"/>
        <end position="60"/>
    </location>
</feature>
<dbReference type="Pfam" id="PF01656">
    <property type="entry name" value="CbiA"/>
    <property type="match status" value="1"/>
</dbReference>
<dbReference type="AlphaFoldDB" id="A0A2A9EIZ8"/>
<dbReference type="InterPro" id="IPR027417">
    <property type="entry name" value="P-loop_NTPase"/>
</dbReference>
<keyword evidence="3" id="KW-0966">Cell projection</keyword>
<comment type="caution">
    <text evidence="3">The sequence shown here is derived from an EMBL/GenBank/DDBJ whole genome shotgun (WGS) entry which is preliminary data.</text>
</comment>
<sequence length="412" mass="43458">MSPQQQPGPFRLATTEGRIGPVTSPLPPVSPAGPSGERTAATQPSASSPDRSVGAPQALDVGITDVPTTDVLAADEPTTDVLAADPGVTDPPSAGTTPVPLDASAFTEEMIAGKRPAPTRGWQRLVHSLTRGQVSPGPGAAERARLETLARVRTPIEGSRRVVVMSRKGGVGKTTVTLALGSTFAVHRGDRVVAVDANPDAGNLAHRVAGRDGARGRSITDILAAADRIGTYSQLQAFLSQSPESRLEVVASDDDPHISDALSRSSYHRVIQLLDHFYNLIVLDTGTGILDSANQGLISEADQLVLVLRPGLDGARAAALTLDWLDEHGYAWLVERAVVVLNGVRRGVGMPLDQVRAHFEQRCATVLEVPWDRALEQGGQSELSRLAPATRDALLELAAAVADNFDEVRGTR</sequence>
<dbReference type="GO" id="GO:0005524">
    <property type="term" value="F:ATP binding"/>
    <property type="evidence" value="ECO:0007669"/>
    <property type="project" value="TreeGrafter"/>
</dbReference>
<dbReference type="InterPro" id="IPR002586">
    <property type="entry name" value="CobQ/CobB/MinD/ParA_Nub-bd_dom"/>
</dbReference>